<dbReference type="InterPro" id="IPR036097">
    <property type="entry name" value="HisK_dim/P_sf"/>
</dbReference>
<evidence type="ECO:0000256" key="9">
    <source>
        <dbReference type="SAM" id="Phobius"/>
    </source>
</evidence>
<dbReference type="SUPFAM" id="SSF47384">
    <property type="entry name" value="Homodimeric domain of signal transducing histidine kinase"/>
    <property type="match status" value="1"/>
</dbReference>
<dbReference type="SMART" id="SM00387">
    <property type="entry name" value="HATPase_c"/>
    <property type="match status" value="1"/>
</dbReference>
<evidence type="ECO:0000256" key="5">
    <source>
        <dbReference type="ARBA" id="ARBA00022679"/>
    </source>
</evidence>
<keyword evidence="4" id="KW-0597">Phosphoprotein</keyword>
<evidence type="ECO:0000256" key="3">
    <source>
        <dbReference type="ARBA" id="ARBA00012438"/>
    </source>
</evidence>
<dbReference type="EMBL" id="DVMU01000177">
    <property type="protein sequence ID" value="HIU34438.1"/>
    <property type="molecule type" value="Genomic_DNA"/>
</dbReference>
<name>A0A9D1LBG6_9FIRM</name>
<dbReference type="PROSITE" id="PS50885">
    <property type="entry name" value="HAMP"/>
    <property type="match status" value="1"/>
</dbReference>
<dbReference type="InterPro" id="IPR004358">
    <property type="entry name" value="Sig_transdc_His_kin-like_C"/>
</dbReference>
<dbReference type="SUPFAM" id="SSF158472">
    <property type="entry name" value="HAMP domain-like"/>
    <property type="match status" value="1"/>
</dbReference>
<gene>
    <name evidence="12" type="ORF">IAB02_07745</name>
</gene>
<dbReference type="PROSITE" id="PS50109">
    <property type="entry name" value="HIS_KIN"/>
    <property type="match status" value="1"/>
</dbReference>
<keyword evidence="8 9" id="KW-0472">Membrane</keyword>
<reference evidence="12" key="2">
    <citation type="journal article" date="2021" name="PeerJ">
        <title>Extensive microbial diversity within the chicken gut microbiome revealed by metagenomics and culture.</title>
        <authorList>
            <person name="Gilroy R."/>
            <person name="Ravi A."/>
            <person name="Getino M."/>
            <person name="Pursley I."/>
            <person name="Horton D.L."/>
            <person name="Alikhan N.F."/>
            <person name="Baker D."/>
            <person name="Gharbi K."/>
            <person name="Hall N."/>
            <person name="Watson M."/>
            <person name="Adriaenssens E.M."/>
            <person name="Foster-Nyarko E."/>
            <person name="Jarju S."/>
            <person name="Secka A."/>
            <person name="Antonio M."/>
            <person name="Oren A."/>
            <person name="Chaudhuri R.R."/>
            <person name="La Ragione R."/>
            <person name="Hildebrand F."/>
            <person name="Pallen M.J."/>
        </authorList>
    </citation>
    <scope>NUCLEOTIDE SEQUENCE</scope>
    <source>
        <strain evidence="12">ChiHcec3-11533</strain>
    </source>
</reference>
<dbReference type="InterPro" id="IPR005467">
    <property type="entry name" value="His_kinase_dom"/>
</dbReference>
<evidence type="ECO:0000313" key="13">
    <source>
        <dbReference type="Proteomes" id="UP000824072"/>
    </source>
</evidence>
<keyword evidence="5" id="KW-0808">Transferase</keyword>
<dbReference type="GO" id="GO:0016036">
    <property type="term" value="P:cellular response to phosphate starvation"/>
    <property type="evidence" value="ECO:0007669"/>
    <property type="project" value="TreeGrafter"/>
</dbReference>
<evidence type="ECO:0000259" key="10">
    <source>
        <dbReference type="PROSITE" id="PS50109"/>
    </source>
</evidence>
<feature type="transmembrane region" description="Helical" evidence="9">
    <location>
        <begin position="20"/>
        <end position="43"/>
    </location>
</feature>
<dbReference type="FunFam" id="3.30.565.10:FF:000006">
    <property type="entry name" value="Sensor histidine kinase WalK"/>
    <property type="match status" value="1"/>
</dbReference>
<comment type="caution">
    <text evidence="12">The sequence shown here is derived from an EMBL/GenBank/DDBJ whole genome shotgun (WGS) entry which is preliminary data.</text>
</comment>
<dbReference type="SMART" id="SM00304">
    <property type="entry name" value="HAMP"/>
    <property type="match status" value="1"/>
</dbReference>
<dbReference type="Pfam" id="PF02518">
    <property type="entry name" value="HATPase_c"/>
    <property type="match status" value="1"/>
</dbReference>
<reference evidence="12" key="1">
    <citation type="submission" date="2020-10" db="EMBL/GenBank/DDBJ databases">
        <authorList>
            <person name="Gilroy R."/>
        </authorList>
    </citation>
    <scope>NUCLEOTIDE SEQUENCE</scope>
    <source>
        <strain evidence="12">ChiHcec3-11533</strain>
    </source>
</reference>
<keyword evidence="9" id="KW-0812">Transmembrane</keyword>
<feature type="domain" description="HAMP" evidence="11">
    <location>
        <begin position="214"/>
        <end position="266"/>
    </location>
</feature>
<evidence type="ECO:0000256" key="4">
    <source>
        <dbReference type="ARBA" id="ARBA00022553"/>
    </source>
</evidence>
<evidence type="ECO:0000256" key="6">
    <source>
        <dbReference type="ARBA" id="ARBA00022777"/>
    </source>
</evidence>
<dbReference type="GO" id="GO:0000155">
    <property type="term" value="F:phosphorelay sensor kinase activity"/>
    <property type="evidence" value="ECO:0007669"/>
    <property type="project" value="InterPro"/>
</dbReference>
<dbReference type="SMART" id="SM00388">
    <property type="entry name" value="HisKA"/>
    <property type="match status" value="1"/>
</dbReference>
<feature type="transmembrane region" description="Helical" evidence="9">
    <location>
        <begin position="194"/>
        <end position="213"/>
    </location>
</feature>
<evidence type="ECO:0000259" key="11">
    <source>
        <dbReference type="PROSITE" id="PS50885"/>
    </source>
</evidence>
<dbReference type="InterPro" id="IPR036890">
    <property type="entry name" value="HATPase_C_sf"/>
</dbReference>
<dbReference type="Pfam" id="PF00512">
    <property type="entry name" value="HisKA"/>
    <property type="match status" value="1"/>
</dbReference>
<dbReference type="Proteomes" id="UP000824072">
    <property type="component" value="Unassembled WGS sequence"/>
</dbReference>
<dbReference type="GO" id="GO:0004721">
    <property type="term" value="F:phosphoprotein phosphatase activity"/>
    <property type="evidence" value="ECO:0007669"/>
    <property type="project" value="TreeGrafter"/>
</dbReference>
<dbReference type="Gene3D" id="3.30.565.10">
    <property type="entry name" value="Histidine kinase-like ATPase, C-terminal domain"/>
    <property type="match status" value="1"/>
</dbReference>
<evidence type="ECO:0000313" key="12">
    <source>
        <dbReference type="EMBL" id="HIU34438.1"/>
    </source>
</evidence>
<organism evidence="12 13">
    <name type="scientific">Candidatus Pullichristensenella excrementigallinarum</name>
    <dbReference type="NCBI Taxonomy" id="2840907"/>
    <lineage>
        <taxon>Bacteria</taxon>
        <taxon>Bacillati</taxon>
        <taxon>Bacillota</taxon>
        <taxon>Clostridia</taxon>
        <taxon>Candidatus Pullichristensenella</taxon>
    </lineage>
</organism>
<dbReference type="FunFam" id="1.10.287.130:FF:000001">
    <property type="entry name" value="Two-component sensor histidine kinase"/>
    <property type="match status" value="1"/>
</dbReference>
<dbReference type="InterPro" id="IPR050351">
    <property type="entry name" value="BphY/WalK/GraS-like"/>
</dbReference>
<dbReference type="InterPro" id="IPR003594">
    <property type="entry name" value="HATPase_dom"/>
</dbReference>
<dbReference type="InterPro" id="IPR003660">
    <property type="entry name" value="HAMP_dom"/>
</dbReference>
<keyword evidence="7" id="KW-0902">Two-component regulatory system</keyword>
<evidence type="ECO:0000256" key="1">
    <source>
        <dbReference type="ARBA" id="ARBA00000085"/>
    </source>
</evidence>
<dbReference type="PANTHER" id="PTHR45453:SF1">
    <property type="entry name" value="PHOSPHATE REGULON SENSOR PROTEIN PHOR"/>
    <property type="match status" value="1"/>
</dbReference>
<comment type="catalytic activity">
    <reaction evidence="1">
        <text>ATP + protein L-histidine = ADP + protein N-phospho-L-histidine.</text>
        <dbReference type="EC" id="2.7.13.3"/>
    </reaction>
</comment>
<dbReference type="CDD" id="cd06225">
    <property type="entry name" value="HAMP"/>
    <property type="match status" value="1"/>
</dbReference>
<dbReference type="AlphaFoldDB" id="A0A9D1LBG6"/>
<keyword evidence="6" id="KW-0418">Kinase</keyword>
<dbReference type="EC" id="2.7.13.3" evidence="3"/>
<sequence>MGIISLTRIKAGFYSIRWKILIAYLLIISIAFGVVAATLIQLVGDYMFNQRVKDDQRVAENLASLMSDALVSMDVKQMYENALAASQEGNRVLVLDRLGVVQVDGASLLNGQRFENVEAANVLSGANADYGFYDTGVTGTLTHRAAISSFGNIRSMTGLYASAILQDSRLIGVVIYISQAQDIYESLRDIQLRVLLWLLLVAVAVLLMSMFVVRTITRPIGELNEGIARMSRGDLSSRVKVRGKNEFAQLASAFNSMSEKLESLDKSRNQFVSNASHELKTPLSTMKILLETLIYQEDFDPAMQKEFLTDINNEIDRLNCIVSDLLTLVHIDSGGVRLNPQEIRLRDVVMEQVKRLSPLARERGIELECDMRDPCEIIGDSVKLAQVIYNVIDNAIKYTPRGGEVWVEVFRSGKKAVARIRDTGIGIPEEDVPHIFDRFYRVDKARSRETGGTGLGLSIVKQIVLLHEGDIRCESKENEGSTFIIELPINAK</sequence>
<comment type="subcellular location">
    <subcellularLocation>
        <location evidence="2">Membrane</location>
    </subcellularLocation>
</comment>
<dbReference type="InterPro" id="IPR003661">
    <property type="entry name" value="HisK_dim/P_dom"/>
</dbReference>
<dbReference type="Gene3D" id="1.10.287.130">
    <property type="match status" value="1"/>
</dbReference>
<dbReference type="Pfam" id="PF00672">
    <property type="entry name" value="HAMP"/>
    <property type="match status" value="1"/>
</dbReference>
<evidence type="ECO:0000256" key="8">
    <source>
        <dbReference type="ARBA" id="ARBA00023136"/>
    </source>
</evidence>
<proteinExistence type="predicted"/>
<feature type="domain" description="Histidine kinase" evidence="10">
    <location>
        <begin position="274"/>
        <end position="491"/>
    </location>
</feature>
<dbReference type="GO" id="GO:0005886">
    <property type="term" value="C:plasma membrane"/>
    <property type="evidence" value="ECO:0007669"/>
    <property type="project" value="TreeGrafter"/>
</dbReference>
<dbReference type="PANTHER" id="PTHR45453">
    <property type="entry name" value="PHOSPHATE REGULON SENSOR PROTEIN PHOR"/>
    <property type="match status" value="1"/>
</dbReference>
<keyword evidence="9" id="KW-1133">Transmembrane helix</keyword>
<dbReference type="CDD" id="cd00082">
    <property type="entry name" value="HisKA"/>
    <property type="match status" value="1"/>
</dbReference>
<evidence type="ECO:0000256" key="7">
    <source>
        <dbReference type="ARBA" id="ARBA00023012"/>
    </source>
</evidence>
<dbReference type="SUPFAM" id="SSF55874">
    <property type="entry name" value="ATPase domain of HSP90 chaperone/DNA topoisomerase II/histidine kinase"/>
    <property type="match status" value="1"/>
</dbReference>
<dbReference type="Gene3D" id="6.10.340.10">
    <property type="match status" value="1"/>
</dbReference>
<protein>
    <recommendedName>
        <fullName evidence="3">histidine kinase</fullName>
        <ecNumber evidence="3">2.7.13.3</ecNumber>
    </recommendedName>
</protein>
<dbReference type="CDD" id="cd00075">
    <property type="entry name" value="HATPase"/>
    <property type="match status" value="1"/>
</dbReference>
<dbReference type="PRINTS" id="PR00344">
    <property type="entry name" value="BCTRLSENSOR"/>
</dbReference>
<accession>A0A9D1LBG6</accession>
<evidence type="ECO:0000256" key="2">
    <source>
        <dbReference type="ARBA" id="ARBA00004370"/>
    </source>
</evidence>